<dbReference type="Proteomes" id="UP000077852">
    <property type="component" value="Unassembled WGS sequence"/>
</dbReference>
<evidence type="ECO:0000313" key="4">
    <source>
        <dbReference type="EMBL" id="OAK66024.1"/>
    </source>
</evidence>
<dbReference type="RefSeq" id="WP_081266617.1">
    <property type="nucleotide sequence ID" value="NZ_LVHG01000027.1"/>
</dbReference>
<gene>
    <name evidence="4" type="ORF">A3K87_09650</name>
</gene>
<dbReference type="InterPro" id="IPR039567">
    <property type="entry name" value="Gly-zipper"/>
</dbReference>
<feature type="region of interest" description="Disordered" evidence="1">
    <location>
        <begin position="73"/>
        <end position="95"/>
    </location>
</feature>
<feature type="signal peptide" evidence="2">
    <location>
        <begin position="1"/>
        <end position="19"/>
    </location>
</feature>
<feature type="compositionally biased region" description="Low complexity" evidence="1">
    <location>
        <begin position="81"/>
        <end position="95"/>
    </location>
</feature>
<organism evidence="4 5">
    <name type="scientific">Variovorax paradoxus</name>
    <dbReference type="NCBI Taxonomy" id="34073"/>
    <lineage>
        <taxon>Bacteria</taxon>
        <taxon>Pseudomonadati</taxon>
        <taxon>Pseudomonadota</taxon>
        <taxon>Betaproteobacteria</taxon>
        <taxon>Burkholderiales</taxon>
        <taxon>Comamonadaceae</taxon>
        <taxon>Variovorax</taxon>
    </lineage>
</organism>
<name>A0AA91DRT5_VARPD</name>
<proteinExistence type="predicted"/>
<evidence type="ECO:0000259" key="3">
    <source>
        <dbReference type="Pfam" id="PF13488"/>
    </source>
</evidence>
<keyword evidence="2" id="KW-0732">Signal</keyword>
<feature type="chain" id="PRO_5041696309" description="Glycine zipper domain-containing protein" evidence="2">
    <location>
        <begin position="20"/>
        <end position="95"/>
    </location>
</feature>
<sequence length="95" mass="9333">MKTRLWIAAAAATSVMAIAGCASGPNQNLGTGVGAVGGALVGNAIGGNTAATVGGAAIGGIIGNQVGRNADERNYYNQQRYPSGSGYYPGNGPNY</sequence>
<dbReference type="AlphaFoldDB" id="A0AA91DRT5"/>
<protein>
    <recommendedName>
        <fullName evidence="3">Glycine zipper domain-containing protein</fullName>
    </recommendedName>
</protein>
<evidence type="ECO:0000313" key="5">
    <source>
        <dbReference type="Proteomes" id="UP000077852"/>
    </source>
</evidence>
<comment type="caution">
    <text evidence="4">The sequence shown here is derived from an EMBL/GenBank/DDBJ whole genome shotgun (WGS) entry which is preliminary data.</text>
</comment>
<dbReference type="EMBL" id="LVHG01000027">
    <property type="protein sequence ID" value="OAK66024.1"/>
    <property type="molecule type" value="Genomic_DNA"/>
</dbReference>
<dbReference type="Pfam" id="PF13488">
    <property type="entry name" value="Gly-zipper_Omp"/>
    <property type="match status" value="1"/>
</dbReference>
<evidence type="ECO:0000256" key="2">
    <source>
        <dbReference type="SAM" id="SignalP"/>
    </source>
</evidence>
<reference evidence="4 5" key="1">
    <citation type="submission" date="2016-03" db="EMBL/GenBank/DDBJ databases">
        <title>Genome sequence of Variovorax paradoxus KB5.</title>
        <authorList>
            <person name="Jeong H."/>
            <person name="Hong C.E."/>
            <person name="Jo S.H."/>
            <person name="Park J.M."/>
        </authorList>
    </citation>
    <scope>NUCLEOTIDE SEQUENCE [LARGE SCALE GENOMIC DNA]</scope>
    <source>
        <strain evidence="4 5">KB5</strain>
    </source>
</reference>
<dbReference type="PROSITE" id="PS51257">
    <property type="entry name" value="PROKAR_LIPOPROTEIN"/>
    <property type="match status" value="1"/>
</dbReference>
<feature type="domain" description="Glycine zipper" evidence="3">
    <location>
        <begin position="30"/>
        <end position="73"/>
    </location>
</feature>
<accession>A0AA91DRT5</accession>
<evidence type="ECO:0000256" key="1">
    <source>
        <dbReference type="SAM" id="MobiDB-lite"/>
    </source>
</evidence>